<organism evidence="1 2">
    <name type="scientific">Tanacetum coccineum</name>
    <dbReference type="NCBI Taxonomy" id="301880"/>
    <lineage>
        <taxon>Eukaryota</taxon>
        <taxon>Viridiplantae</taxon>
        <taxon>Streptophyta</taxon>
        <taxon>Embryophyta</taxon>
        <taxon>Tracheophyta</taxon>
        <taxon>Spermatophyta</taxon>
        <taxon>Magnoliopsida</taxon>
        <taxon>eudicotyledons</taxon>
        <taxon>Gunneridae</taxon>
        <taxon>Pentapetalae</taxon>
        <taxon>asterids</taxon>
        <taxon>campanulids</taxon>
        <taxon>Asterales</taxon>
        <taxon>Asteraceae</taxon>
        <taxon>Asteroideae</taxon>
        <taxon>Anthemideae</taxon>
        <taxon>Anthemidinae</taxon>
        <taxon>Tanacetum</taxon>
    </lineage>
</organism>
<evidence type="ECO:0000313" key="1">
    <source>
        <dbReference type="EMBL" id="GJS63038.1"/>
    </source>
</evidence>
<reference evidence="1" key="1">
    <citation type="journal article" date="2022" name="Int. J. Mol. Sci.">
        <title>Draft Genome of Tanacetum Coccineum: Genomic Comparison of Closely Related Tanacetum-Family Plants.</title>
        <authorList>
            <person name="Yamashiro T."/>
            <person name="Shiraishi A."/>
            <person name="Nakayama K."/>
            <person name="Satake H."/>
        </authorList>
    </citation>
    <scope>NUCLEOTIDE SEQUENCE</scope>
</reference>
<comment type="caution">
    <text evidence="1">The sequence shown here is derived from an EMBL/GenBank/DDBJ whole genome shotgun (WGS) entry which is preliminary data.</text>
</comment>
<keyword evidence="2" id="KW-1185">Reference proteome</keyword>
<protein>
    <submittedName>
        <fullName evidence="1">Uncharacterized protein</fullName>
    </submittedName>
</protein>
<proteinExistence type="predicted"/>
<gene>
    <name evidence="1" type="ORF">Tco_0677602</name>
</gene>
<name>A0ABQ4XDJ3_9ASTR</name>
<dbReference type="Proteomes" id="UP001151760">
    <property type="component" value="Unassembled WGS sequence"/>
</dbReference>
<evidence type="ECO:0000313" key="2">
    <source>
        <dbReference type="Proteomes" id="UP001151760"/>
    </source>
</evidence>
<dbReference type="EMBL" id="BQNB010009402">
    <property type="protein sequence ID" value="GJS63038.1"/>
    <property type="molecule type" value="Genomic_DNA"/>
</dbReference>
<accession>A0ABQ4XDJ3</accession>
<reference evidence="1" key="2">
    <citation type="submission" date="2022-01" db="EMBL/GenBank/DDBJ databases">
        <authorList>
            <person name="Yamashiro T."/>
            <person name="Shiraishi A."/>
            <person name="Satake H."/>
            <person name="Nakayama K."/>
        </authorList>
    </citation>
    <scope>NUCLEOTIDE SEQUENCE</scope>
</reference>
<sequence>MSLFGSILDQEFEESQIDSIMFIIYLLLSDRDLPDDFGGDLVVPLEEPVDFDFFRVASFDDLTLPCLDLCASTLGLNPAEGLLHLCLASSSFALEITTSPYGRGRSLSKFMLRSNAYVVILPENRDLYNRVIFCKFYP</sequence>